<protein>
    <recommendedName>
        <fullName evidence="5">Cytochrome c domain-containing protein</fullName>
    </recommendedName>
</protein>
<dbReference type="Proteomes" id="UP000662747">
    <property type="component" value="Chromosome"/>
</dbReference>
<evidence type="ECO:0000313" key="3">
    <source>
        <dbReference type="EMBL" id="QSQ23136.1"/>
    </source>
</evidence>
<keyword evidence="4" id="KW-1185">Reference proteome</keyword>
<dbReference type="RefSeq" id="WP_206724711.1">
    <property type="nucleotide sequence ID" value="NZ_CP071090.1"/>
</dbReference>
<accession>A0ABX7NXH2</accession>
<feature type="region of interest" description="Disordered" evidence="1">
    <location>
        <begin position="269"/>
        <end position="294"/>
    </location>
</feature>
<keyword evidence="2" id="KW-0732">Signal</keyword>
<evidence type="ECO:0000256" key="1">
    <source>
        <dbReference type="SAM" id="MobiDB-lite"/>
    </source>
</evidence>
<evidence type="ECO:0008006" key="5">
    <source>
        <dbReference type="Google" id="ProtNLM"/>
    </source>
</evidence>
<sequence>MSAFVRSLPWRVLMVFVAAASLVACNDFTECAPVDAAVAALPERLSDTGLFADSSMTVPGEDVKAFAPQFPLWSDGATKRRWIRLPAGTRIDTRDMDHWQFPEGTRLWKEFTRDGVRVETRLLEKAGPHPEDWRAVAYVWLPDGSDAVATPAGQRNANGTPHDVPSASDCFGCHGGTPSRVLGFSAIQLSYDAPADSLDLDDLVASDLLTAPPAARFTVPGNDVERAALGYLHANCGHCHNQQRPESDGPRCYEPRNSLDFRLRVGRLGSPGETPTYRSAKGDDFEPGRPDDSKMVKRISKREEGWSMPLLGTEVVDADGVALLRRWISEMKRE</sequence>
<feature type="chain" id="PRO_5046719781" description="Cytochrome c domain-containing protein" evidence="2">
    <location>
        <begin position="25"/>
        <end position="334"/>
    </location>
</feature>
<gene>
    <name evidence="3" type="ORF">JY651_50005</name>
</gene>
<proteinExistence type="predicted"/>
<dbReference type="EMBL" id="CP071090">
    <property type="protein sequence ID" value="QSQ23136.1"/>
    <property type="molecule type" value="Genomic_DNA"/>
</dbReference>
<reference evidence="3 4" key="1">
    <citation type="submission" date="2021-02" db="EMBL/GenBank/DDBJ databases">
        <title>De Novo genome assembly of isolated myxobacteria.</title>
        <authorList>
            <person name="Stevens D.C."/>
        </authorList>
    </citation>
    <scope>NUCLEOTIDE SEQUENCE [LARGE SCALE GENOMIC DNA]</scope>
    <source>
        <strain evidence="4">SCPEA02</strain>
    </source>
</reference>
<dbReference type="PROSITE" id="PS51257">
    <property type="entry name" value="PROKAR_LIPOPROTEIN"/>
    <property type="match status" value="1"/>
</dbReference>
<name>A0ABX7NXH2_9BACT</name>
<organism evidence="3 4">
    <name type="scientific">Pyxidicoccus parkwayensis</name>
    <dbReference type="NCBI Taxonomy" id="2813578"/>
    <lineage>
        <taxon>Bacteria</taxon>
        <taxon>Pseudomonadati</taxon>
        <taxon>Myxococcota</taxon>
        <taxon>Myxococcia</taxon>
        <taxon>Myxococcales</taxon>
        <taxon>Cystobacterineae</taxon>
        <taxon>Myxococcaceae</taxon>
        <taxon>Pyxidicoccus</taxon>
    </lineage>
</organism>
<evidence type="ECO:0000256" key="2">
    <source>
        <dbReference type="SAM" id="SignalP"/>
    </source>
</evidence>
<feature type="compositionally biased region" description="Basic and acidic residues" evidence="1">
    <location>
        <begin position="280"/>
        <end position="294"/>
    </location>
</feature>
<evidence type="ECO:0000313" key="4">
    <source>
        <dbReference type="Proteomes" id="UP000662747"/>
    </source>
</evidence>
<feature type="signal peptide" evidence="2">
    <location>
        <begin position="1"/>
        <end position="24"/>
    </location>
</feature>